<dbReference type="Pfam" id="PF01083">
    <property type="entry name" value="Cutinase"/>
    <property type="match status" value="1"/>
</dbReference>
<keyword evidence="14" id="KW-1185">Reference proteome</keyword>
<comment type="caution">
    <text evidence="13">The sequence shown here is derived from an EMBL/GenBank/DDBJ whole genome shotgun (WGS) entry which is preliminary data.</text>
</comment>
<comment type="similarity">
    <text evidence="2 12">Belongs to the cutinase family.</text>
</comment>
<dbReference type="Proteomes" id="UP000701801">
    <property type="component" value="Unassembled WGS sequence"/>
</dbReference>
<evidence type="ECO:0000256" key="5">
    <source>
        <dbReference type="ARBA" id="ARBA00022525"/>
    </source>
</evidence>
<evidence type="ECO:0000256" key="8">
    <source>
        <dbReference type="ARBA" id="ARBA00023157"/>
    </source>
</evidence>
<evidence type="ECO:0000256" key="1">
    <source>
        <dbReference type="ARBA" id="ARBA00004613"/>
    </source>
</evidence>
<evidence type="ECO:0000256" key="7">
    <source>
        <dbReference type="ARBA" id="ARBA00022801"/>
    </source>
</evidence>
<evidence type="ECO:0000256" key="2">
    <source>
        <dbReference type="ARBA" id="ARBA00007534"/>
    </source>
</evidence>
<evidence type="ECO:0000256" key="12">
    <source>
        <dbReference type="RuleBase" id="RU361263"/>
    </source>
</evidence>
<feature type="active site" description="Nucleophile" evidence="10">
    <location>
        <position position="253"/>
    </location>
</feature>
<feature type="active site" description="Proton donor/acceptor" evidence="10">
    <location>
        <position position="322"/>
    </location>
</feature>
<protein>
    <recommendedName>
        <fullName evidence="3 12">Cutinase</fullName>
        <ecNumber evidence="3 12">3.1.1.74</ecNumber>
    </recommendedName>
</protein>
<keyword evidence="4 12" id="KW-0719">Serine esterase</keyword>
<feature type="signal peptide" evidence="12">
    <location>
        <begin position="1"/>
        <end position="16"/>
    </location>
</feature>
<dbReference type="OrthoDB" id="3225429at2759"/>
<feature type="disulfide bond" evidence="11">
    <location>
        <begin position="163"/>
        <end position="242"/>
    </location>
</feature>
<dbReference type="InterPro" id="IPR029058">
    <property type="entry name" value="AB_hydrolase_fold"/>
</dbReference>
<keyword evidence="5 12" id="KW-0964">Secreted</keyword>
<evidence type="ECO:0000256" key="6">
    <source>
        <dbReference type="ARBA" id="ARBA00022729"/>
    </source>
</evidence>
<dbReference type="GO" id="GO:0005576">
    <property type="term" value="C:extracellular region"/>
    <property type="evidence" value="ECO:0007669"/>
    <property type="project" value="UniProtKB-SubCell"/>
</dbReference>
<evidence type="ECO:0000256" key="3">
    <source>
        <dbReference type="ARBA" id="ARBA00013095"/>
    </source>
</evidence>
<evidence type="ECO:0000313" key="13">
    <source>
        <dbReference type="EMBL" id="CAG8974488.1"/>
    </source>
</evidence>
<dbReference type="PANTHER" id="PTHR48250">
    <property type="entry name" value="CUTINASE 2-RELATED"/>
    <property type="match status" value="1"/>
</dbReference>
<keyword evidence="6 12" id="KW-0732">Signal</keyword>
<comment type="catalytic activity">
    <reaction evidence="9 12">
        <text>cutin + H2O = cutin monomers.</text>
        <dbReference type="EC" id="3.1.1.74"/>
    </reaction>
</comment>
<accession>A0A9N9PTF5</accession>
<dbReference type="PANTHER" id="PTHR48250:SF3">
    <property type="entry name" value="CUTINASE 1-RELATED"/>
    <property type="match status" value="1"/>
</dbReference>
<dbReference type="PROSITE" id="PS00155">
    <property type="entry name" value="CUTINASE_1"/>
    <property type="match status" value="1"/>
</dbReference>
<dbReference type="AlphaFoldDB" id="A0A9N9PTF5"/>
<keyword evidence="7 12" id="KW-0378">Hydrolase</keyword>
<dbReference type="EC" id="3.1.1.74" evidence="3 12"/>
<dbReference type="InterPro" id="IPR043580">
    <property type="entry name" value="CUTINASE_1"/>
</dbReference>
<sequence length="349" mass="36993">MKPSLLLTLSTPLSLAIPLILPPALFKLPTEFLRTTTALLHKPAKPFHAPAPHPHISTISVHIPAVPAHNPVAPPHIPANEGHIPAAPVHIPAEEPHAPATPVRVSAEEKNNVKAPAITKIPQATKAPDEPTTIGPIRLPHTSKPAHPAGTPSIRNDFTKFGCKDIIFVYARGSTEGGNMGASDSVGSRTALGLISAFGMKRVGVEGVKYDAKIRTNLRKGNADPEGISNMRNIITKAAVKCPKSIIVAGGYSQGAAIVHGAIGALSPLVSAKIVGVVTFGDTRNAQDDGVIPNFPPPKTLILCNDGDWTCKGRIYMITPAHLHYGRRVPEAVVFLVERIKMAQRAARH</sequence>
<organism evidence="13 14">
    <name type="scientific">Hymenoscyphus albidus</name>
    <dbReference type="NCBI Taxonomy" id="595503"/>
    <lineage>
        <taxon>Eukaryota</taxon>
        <taxon>Fungi</taxon>
        <taxon>Dikarya</taxon>
        <taxon>Ascomycota</taxon>
        <taxon>Pezizomycotina</taxon>
        <taxon>Leotiomycetes</taxon>
        <taxon>Helotiales</taxon>
        <taxon>Helotiaceae</taxon>
        <taxon>Hymenoscyphus</taxon>
    </lineage>
</organism>
<dbReference type="EMBL" id="CAJVRM010000106">
    <property type="protein sequence ID" value="CAG8974488.1"/>
    <property type="molecule type" value="Genomic_DNA"/>
</dbReference>
<dbReference type="PRINTS" id="PR00129">
    <property type="entry name" value="CUTINASE"/>
</dbReference>
<dbReference type="InterPro" id="IPR000675">
    <property type="entry name" value="Cutinase/axe"/>
</dbReference>
<dbReference type="SUPFAM" id="SSF53474">
    <property type="entry name" value="alpha/beta-Hydrolases"/>
    <property type="match status" value="1"/>
</dbReference>
<name>A0A9N9PTF5_9HELO</name>
<evidence type="ECO:0000256" key="4">
    <source>
        <dbReference type="ARBA" id="ARBA00022487"/>
    </source>
</evidence>
<dbReference type="Gene3D" id="3.40.50.1820">
    <property type="entry name" value="alpha/beta hydrolase"/>
    <property type="match status" value="1"/>
</dbReference>
<feature type="disulfide bond" evidence="11">
    <location>
        <begin position="304"/>
        <end position="311"/>
    </location>
</feature>
<comment type="function">
    <text evidence="12">Catalyzes the hydrolysis of complex carboxylic polyesters found in the cell wall of plants. Degrades cutin, a macromolecule that forms the structure of the plant cuticle.</text>
</comment>
<keyword evidence="8 11" id="KW-1015">Disulfide bond</keyword>
<evidence type="ECO:0000256" key="10">
    <source>
        <dbReference type="PIRSR" id="PIRSR611150-1"/>
    </source>
</evidence>
<evidence type="ECO:0000313" key="14">
    <source>
        <dbReference type="Proteomes" id="UP000701801"/>
    </source>
</evidence>
<proteinExistence type="inferred from homology"/>
<dbReference type="SMART" id="SM01110">
    <property type="entry name" value="Cutinase"/>
    <property type="match status" value="1"/>
</dbReference>
<dbReference type="InterPro" id="IPR011150">
    <property type="entry name" value="Cutinase_monf"/>
</dbReference>
<dbReference type="GO" id="GO:0016052">
    <property type="term" value="P:carbohydrate catabolic process"/>
    <property type="evidence" value="ECO:0007669"/>
    <property type="project" value="TreeGrafter"/>
</dbReference>
<dbReference type="GO" id="GO:0050525">
    <property type="term" value="F:cutinase activity"/>
    <property type="evidence" value="ECO:0007669"/>
    <property type="project" value="UniProtKB-UniRule"/>
</dbReference>
<comment type="subcellular location">
    <subcellularLocation>
        <location evidence="1 12">Secreted</location>
    </subcellularLocation>
</comment>
<reference evidence="13" key="1">
    <citation type="submission" date="2021-07" db="EMBL/GenBank/DDBJ databases">
        <authorList>
            <person name="Durling M."/>
        </authorList>
    </citation>
    <scope>NUCLEOTIDE SEQUENCE</scope>
</reference>
<evidence type="ECO:0000256" key="9">
    <source>
        <dbReference type="ARBA" id="ARBA00034045"/>
    </source>
</evidence>
<evidence type="ECO:0000256" key="11">
    <source>
        <dbReference type="PIRSR" id="PIRSR611150-2"/>
    </source>
</evidence>
<feature type="active site" evidence="10">
    <location>
        <position position="308"/>
    </location>
</feature>
<feature type="chain" id="PRO_5040545522" description="Cutinase" evidence="12">
    <location>
        <begin position="17"/>
        <end position="349"/>
    </location>
</feature>
<gene>
    <name evidence="13" type="ORF">HYALB_00011638</name>
</gene>